<dbReference type="FunFam" id="3.40.50.720:FF:000084">
    <property type="entry name" value="Short-chain dehydrogenase reductase"/>
    <property type="match status" value="1"/>
</dbReference>
<comment type="similarity">
    <text evidence="1">Belongs to the short-chain dehydrogenases/reductases (SDR) family.</text>
</comment>
<evidence type="ECO:0000256" key="2">
    <source>
        <dbReference type="ARBA" id="ARBA00023002"/>
    </source>
</evidence>
<gene>
    <name evidence="3" type="ORF">EDC65_1139</name>
</gene>
<dbReference type="PANTHER" id="PTHR24321:SF8">
    <property type="entry name" value="ESTRADIOL 17-BETA-DEHYDROGENASE 8-RELATED"/>
    <property type="match status" value="1"/>
</dbReference>
<sequence length="246" mass="26155">MDDTAAKPVVLVTGVAYGIGRAVAVRLVDDGYGVLGIDRVDSPPPGLLAFAQVDVTDADAAAAVLSDLARRHQITRLVNNVGSSLRENVAESNGDTQRWLNRLNLGSVLLSVQAVLPTMRSAGFGRIVNITSRAVFGRETRSAYAATKSALAAMTRAWAVEMAGDGITVNAVGPGMIDTELFRRNNPHNSPDVTRLRQAVPMQRLGRPEEVAQAVAFFLDERSSYVTGQTLFVCGGLSLGTPPPRN</sequence>
<keyword evidence="4" id="KW-1185">Reference proteome</keyword>
<evidence type="ECO:0000313" key="4">
    <source>
        <dbReference type="Proteomes" id="UP000278222"/>
    </source>
</evidence>
<protein>
    <submittedName>
        <fullName evidence="3">NAD(P)-dependent dehydrogenase (Short-subunit alcohol dehydrogenase family)</fullName>
    </submittedName>
</protein>
<name>A0A3N1M7Z4_9PROT</name>
<dbReference type="Proteomes" id="UP000278222">
    <property type="component" value="Unassembled WGS sequence"/>
</dbReference>
<dbReference type="AlphaFoldDB" id="A0A3N1M7Z4"/>
<dbReference type="EMBL" id="RJKX01000011">
    <property type="protein sequence ID" value="ROQ01952.1"/>
    <property type="molecule type" value="Genomic_DNA"/>
</dbReference>
<dbReference type="PRINTS" id="PR00080">
    <property type="entry name" value="SDRFAMILY"/>
</dbReference>
<keyword evidence="2" id="KW-0560">Oxidoreductase</keyword>
<dbReference type="SUPFAM" id="SSF51735">
    <property type="entry name" value="NAD(P)-binding Rossmann-fold domains"/>
    <property type="match status" value="1"/>
</dbReference>
<dbReference type="Pfam" id="PF13561">
    <property type="entry name" value="adh_short_C2"/>
    <property type="match status" value="1"/>
</dbReference>
<evidence type="ECO:0000313" key="3">
    <source>
        <dbReference type="EMBL" id="ROQ01952.1"/>
    </source>
</evidence>
<dbReference type="PANTHER" id="PTHR24321">
    <property type="entry name" value="DEHYDROGENASES, SHORT CHAIN"/>
    <property type="match status" value="1"/>
</dbReference>
<evidence type="ECO:0000256" key="1">
    <source>
        <dbReference type="ARBA" id="ARBA00006484"/>
    </source>
</evidence>
<dbReference type="Gene3D" id="3.40.50.720">
    <property type="entry name" value="NAD(P)-binding Rossmann-like Domain"/>
    <property type="match status" value="1"/>
</dbReference>
<proteinExistence type="inferred from homology"/>
<comment type="caution">
    <text evidence="3">The sequence shown here is derived from an EMBL/GenBank/DDBJ whole genome shotgun (WGS) entry which is preliminary data.</text>
</comment>
<dbReference type="GO" id="GO:0016491">
    <property type="term" value="F:oxidoreductase activity"/>
    <property type="evidence" value="ECO:0007669"/>
    <property type="project" value="UniProtKB-KW"/>
</dbReference>
<reference evidence="3 4" key="1">
    <citation type="submission" date="2018-11" db="EMBL/GenBank/DDBJ databases">
        <title>Genomic Encyclopedia of Type Strains, Phase IV (KMG-IV): sequencing the most valuable type-strain genomes for metagenomic binning, comparative biology and taxonomic classification.</title>
        <authorList>
            <person name="Goeker M."/>
        </authorList>
    </citation>
    <scope>NUCLEOTIDE SEQUENCE [LARGE SCALE GENOMIC DNA]</scope>
    <source>
        <strain evidence="3 4">DSM 5900</strain>
    </source>
</reference>
<dbReference type="InterPro" id="IPR036291">
    <property type="entry name" value="NAD(P)-bd_dom_sf"/>
</dbReference>
<dbReference type="RefSeq" id="WP_123688658.1">
    <property type="nucleotide sequence ID" value="NZ_AP019700.1"/>
</dbReference>
<dbReference type="PRINTS" id="PR00081">
    <property type="entry name" value="GDHRDH"/>
</dbReference>
<accession>A0A3N1M7Z4</accession>
<organism evidence="3 4">
    <name type="scientific">Stella humosa</name>
    <dbReference type="NCBI Taxonomy" id="94"/>
    <lineage>
        <taxon>Bacteria</taxon>
        <taxon>Pseudomonadati</taxon>
        <taxon>Pseudomonadota</taxon>
        <taxon>Alphaproteobacteria</taxon>
        <taxon>Rhodospirillales</taxon>
        <taxon>Stellaceae</taxon>
        <taxon>Stella</taxon>
    </lineage>
</organism>
<dbReference type="OrthoDB" id="9779623at2"/>
<dbReference type="InterPro" id="IPR002347">
    <property type="entry name" value="SDR_fam"/>
</dbReference>
<dbReference type="CDD" id="cd05233">
    <property type="entry name" value="SDR_c"/>
    <property type="match status" value="1"/>
</dbReference>